<dbReference type="PaxDb" id="411902-CLOBOL_01067"/>
<sequence length="35" mass="3726">MCNCGCTGTKNKSGCAKAEMQDVKTIVSRSRISAF</sequence>
<dbReference type="HOGENOM" id="CLU_3364139_0_0_9"/>
<gene>
    <name evidence="1" type="ORF">CLOBOL_01067</name>
</gene>
<evidence type="ECO:0000313" key="2">
    <source>
        <dbReference type="Proteomes" id="UP000005396"/>
    </source>
</evidence>
<reference evidence="1 2" key="2">
    <citation type="submission" date="2007-09" db="EMBL/GenBank/DDBJ databases">
        <title>Draft genome sequence of Clostridium bolteae (ATCC BAA-613).</title>
        <authorList>
            <person name="Sudarsanam P."/>
            <person name="Ley R."/>
            <person name="Guruge J."/>
            <person name="Turnbaugh P.J."/>
            <person name="Mahowald M."/>
            <person name="Liep D."/>
            <person name="Gordon J."/>
        </authorList>
    </citation>
    <scope>NUCLEOTIDE SEQUENCE [LARGE SCALE GENOMIC DNA]</scope>
    <source>
        <strain evidence="2">ATCC BAA-613 / DSM 15670 / CCUG 46953 / JCM 12243 / WAL 16351</strain>
    </source>
</reference>
<proteinExistence type="predicted"/>
<dbReference type="AlphaFoldDB" id="A8RJY2"/>
<evidence type="ECO:0000313" key="1">
    <source>
        <dbReference type="EMBL" id="EDP18705.1"/>
    </source>
</evidence>
<organism evidence="1 2">
    <name type="scientific">Enterocloster bolteae (strain ATCC BAA-613 / DSM 15670 / CCUG 46953 / JCM 12243 / WAL 16351)</name>
    <name type="common">Clostridium bolteae</name>
    <dbReference type="NCBI Taxonomy" id="411902"/>
    <lineage>
        <taxon>Bacteria</taxon>
        <taxon>Bacillati</taxon>
        <taxon>Bacillota</taxon>
        <taxon>Clostridia</taxon>
        <taxon>Lachnospirales</taxon>
        <taxon>Lachnospiraceae</taxon>
        <taxon>Enterocloster</taxon>
    </lineage>
</organism>
<name>A8RJY2_ENTBW</name>
<reference evidence="1 2" key="1">
    <citation type="submission" date="2007-08" db="EMBL/GenBank/DDBJ databases">
        <authorList>
            <person name="Fulton L."/>
            <person name="Clifton S."/>
            <person name="Fulton B."/>
            <person name="Xu J."/>
            <person name="Minx P."/>
            <person name="Pepin K.H."/>
            <person name="Johnson M."/>
            <person name="Thiruvilangam P."/>
            <person name="Bhonagiri V."/>
            <person name="Nash W.E."/>
            <person name="Mardis E.R."/>
            <person name="Wilson R.K."/>
        </authorList>
    </citation>
    <scope>NUCLEOTIDE SEQUENCE [LARGE SCALE GENOMIC DNA]</scope>
    <source>
        <strain evidence="2">ATCC BAA-613 / DSM 15670 / CCUG 46953 / JCM 12243 / WAL 16351</strain>
    </source>
</reference>
<dbReference type="EMBL" id="ABCC02000011">
    <property type="protein sequence ID" value="EDP18705.1"/>
    <property type="molecule type" value="Genomic_DNA"/>
</dbReference>
<dbReference type="Proteomes" id="UP000005396">
    <property type="component" value="Unassembled WGS sequence"/>
</dbReference>
<protein>
    <submittedName>
        <fullName evidence="1">Uncharacterized protein</fullName>
    </submittedName>
</protein>
<comment type="caution">
    <text evidence="1">The sequence shown here is derived from an EMBL/GenBank/DDBJ whole genome shotgun (WGS) entry which is preliminary data.</text>
</comment>
<accession>A8RJY2</accession>